<evidence type="ECO:0000313" key="4">
    <source>
        <dbReference type="EMBL" id="CAF3833823.1"/>
    </source>
</evidence>
<evidence type="ECO:0000259" key="3">
    <source>
        <dbReference type="Pfam" id="PF01826"/>
    </source>
</evidence>
<reference evidence="4" key="1">
    <citation type="submission" date="2021-02" db="EMBL/GenBank/DDBJ databases">
        <authorList>
            <person name="Nowell W R."/>
        </authorList>
    </citation>
    <scope>NUCLEOTIDE SEQUENCE</scope>
</reference>
<dbReference type="InterPro" id="IPR002919">
    <property type="entry name" value="TIL_dom"/>
</dbReference>
<keyword evidence="2" id="KW-1015">Disulfide bond</keyword>
<dbReference type="Gene3D" id="2.10.25.10">
    <property type="entry name" value="Laminin"/>
    <property type="match status" value="3"/>
</dbReference>
<dbReference type="AlphaFoldDB" id="A0A819DHR7"/>
<dbReference type="SUPFAM" id="SSF57567">
    <property type="entry name" value="Serine protease inhibitors"/>
    <property type="match status" value="3"/>
</dbReference>
<dbReference type="PANTHER" id="PTHR23259">
    <property type="entry name" value="RIDDLE"/>
    <property type="match status" value="1"/>
</dbReference>
<accession>A0A819DHR7</accession>
<dbReference type="InterPro" id="IPR036084">
    <property type="entry name" value="Ser_inhib-like_sf"/>
</dbReference>
<evidence type="ECO:0000256" key="1">
    <source>
        <dbReference type="ARBA" id="ARBA00022690"/>
    </source>
</evidence>
<proteinExistence type="predicted"/>
<dbReference type="Pfam" id="PF01826">
    <property type="entry name" value="TIL"/>
    <property type="match status" value="3"/>
</dbReference>
<dbReference type="PANTHER" id="PTHR23259:SF70">
    <property type="entry name" value="ACCESSORY GLAND PROTEIN ACP62F-RELATED"/>
    <property type="match status" value="1"/>
</dbReference>
<feature type="domain" description="TIL" evidence="3">
    <location>
        <begin position="8"/>
        <end position="66"/>
    </location>
</feature>
<dbReference type="Proteomes" id="UP000663842">
    <property type="component" value="Unassembled WGS sequence"/>
</dbReference>
<dbReference type="GO" id="GO:0030414">
    <property type="term" value="F:peptidase inhibitor activity"/>
    <property type="evidence" value="ECO:0007669"/>
    <property type="project" value="UniProtKB-KW"/>
</dbReference>
<feature type="domain" description="TIL" evidence="3">
    <location>
        <begin position="70"/>
        <end position="116"/>
    </location>
</feature>
<dbReference type="CDD" id="cd19941">
    <property type="entry name" value="TIL"/>
    <property type="match status" value="3"/>
</dbReference>
<dbReference type="InterPro" id="IPR051368">
    <property type="entry name" value="SerProtInhib-TIL_Domain"/>
</dbReference>
<name>A0A819DHR7_9BILA</name>
<organism evidence="4 5">
    <name type="scientific">Rotaria magnacalcarata</name>
    <dbReference type="NCBI Taxonomy" id="392030"/>
    <lineage>
        <taxon>Eukaryota</taxon>
        <taxon>Metazoa</taxon>
        <taxon>Spiralia</taxon>
        <taxon>Gnathifera</taxon>
        <taxon>Rotifera</taxon>
        <taxon>Eurotatoria</taxon>
        <taxon>Bdelloidea</taxon>
        <taxon>Philodinida</taxon>
        <taxon>Philodinidae</taxon>
        <taxon>Rotaria</taxon>
    </lineage>
</organism>
<protein>
    <recommendedName>
        <fullName evidence="3">TIL domain-containing protein</fullName>
    </recommendedName>
</protein>
<evidence type="ECO:0000256" key="2">
    <source>
        <dbReference type="ARBA" id="ARBA00023157"/>
    </source>
</evidence>
<sequence length="203" mass="22893">MSFKAQACGQNQEYLQCGSSCPTTCSDFSYPVRTDRFCTANCVRGCFCKRDYHRDNNGQCVLPQECCKGSHEKYIECGSACVETCQYRSKFCIHQCIPGCFCESYEYVRESNQTVEAYELPTCSCNNKDSKGQNECKCSTNQEYLTCGSACRSTCDDLTYPLPKPPKSCIQISGCLCKSEYVRKDNNSNSPSVKRSECLVKRR</sequence>
<gene>
    <name evidence="4" type="ORF">UXM345_LOCUS6775</name>
</gene>
<dbReference type="EMBL" id="CAJOBF010000545">
    <property type="protein sequence ID" value="CAF3833823.1"/>
    <property type="molecule type" value="Genomic_DNA"/>
</dbReference>
<feature type="domain" description="TIL" evidence="3">
    <location>
        <begin position="138"/>
        <end position="198"/>
    </location>
</feature>
<comment type="caution">
    <text evidence="4">The sequence shown here is derived from an EMBL/GenBank/DDBJ whole genome shotgun (WGS) entry which is preliminary data.</text>
</comment>
<keyword evidence="1" id="KW-0646">Protease inhibitor</keyword>
<evidence type="ECO:0000313" key="5">
    <source>
        <dbReference type="Proteomes" id="UP000663842"/>
    </source>
</evidence>